<evidence type="ECO:0000313" key="4">
    <source>
        <dbReference type="Proteomes" id="UP000765509"/>
    </source>
</evidence>
<sequence>SGLPQAQLDRLDRLDRLAHQNSKFKISRNGDDFFQESLLSISTNSSACENQLNHRNSHHHPASFNNLNPISNWSETDVRNWLDFVGFNQLASISQDQGIDGSVLANLDDQTVKDLGLIKVGQRLRLMKLIRELNSCNQSNHHQFEMDSENNLNHHAINQINLDHNFWLAFHTQDHRIKFLEKELGQLRKITQSLQKGLDHSTHFNLNWDFHSSFNPLNFLSKPSLKTSLSTSPISASSIPITTTKIDFKKIQNSHHQIPCNYSPLDFNTSSNYNQILQKSSLDTSELSQSTSPTNLKDNLSITQSDSPTHQLNHSINHLISQSDQKIIQTHSKTFQDSSILNSNSIQSSQISIPSSTNPPQSPPKSSSSSPKNLSKRRQSSQNWLELHRKLSFSKLDGALTPNPSISSSELQSNLLKIKNNPLNSNLLVARKPSLLTRRPRSPVPAINTSTLRNLETSNNLKDLTSLIIKSDLSNSIQINPSTSSSNLNLLQSSPLKITSTDSQKKIETSLRVKSNNAESVIELLSNHLSAFHINEPHAWSKHVLILRTRNKKEHCLSYDQIPLKVYRSFKSRQGVDFLIRSIDEIPSPLRWAGITRKVNHLNLESQSDSNFSNDKKKLDQNDINLSKSKIEIERKPLNWALAICGYQSDQVEELNIKAGQSFKIKSYSNGRYLLERESNLLSSPQLSSPNSKNSPTSITHSINSIQNENLGWVAENCILESTQPIRLLTSNGSSLKDLISKPIEASKDCLDLSNLTTQKISLIGFQSHSITWSGELTNLKQGELLRAFNAKTRLHWTYCIRESNGERGWIPSWILSSNLQIFLEPSKLGSQNINKLQTYLLKQENLQSIPANTQKASNLTSDLNLIIHQPIPLERSFSSASISRKFQVNKPISSSASSLINNHLGSDESISSLDNSLKRQIVDSDGSKPIKESSNSIQTCLSSLNIDNSRCKNLSLRRRRSKVNILLEL</sequence>
<keyword evidence="4" id="KW-1185">Reference proteome</keyword>
<dbReference type="InterPro" id="IPR001660">
    <property type="entry name" value="SAM"/>
</dbReference>
<dbReference type="PROSITE" id="PS50105">
    <property type="entry name" value="SAM_DOMAIN"/>
    <property type="match status" value="1"/>
</dbReference>
<comment type="caution">
    <text evidence="3">The sequence shown here is derived from an EMBL/GenBank/DDBJ whole genome shotgun (WGS) entry which is preliminary data.</text>
</comment>
<name>A0A9Q3FAF5_9BASI</name>
<feature type="region of interest" description="Disordered" evidence="1">
    <location>
        <begin position="347"/>
        <end position="381"/>
    </location>
</feature>
<dbReference type="Proteomes" id="UP000765509">
    <property type="component" value="Unassembled WGS sequence"/>
</dbReference>
<dbReference type="SUPFAM" id="SSF47769">
    <property type="entry name" value="SAM/Pointed domain"/>
    <property type="match status" value="1"/>
</dbReference>
<dbReference type="InterPro" id="IPR013761">
    <property type="entry name" value="SAM/pointed_sf"/>
</dbReference>
<dbReference type="AlphaFoldDB" id="A0A9Q3FAF5"/>
<reference evidence="3" key="1">
    <citation type="submission" date="2021-03" db="EMBL/GenBank/DDBJ databases">
        <title>Draft genome sequence of rust myrtle Austropuccinia psidii MF-1, a brazilian biotype.</title>
        <authorList>
            <person name="Quecine M.C."/>
            <person name="Pachon D.M.R."/>
            <person name="Bonatelli M.L."/>
            <person name="Correr F.H."/>
            <person name="Franceschini L.M."/>
            <person name="Leite T.F."/>
            <person name="Margarido G.R.A."/>
            <person name="Almeida C.A."/>
            <person name="Ferrarezi J.A."/>
            <person name="Labate C.A."/>
        </authorList>
    </citation>
    <scope>NUCLEOTIDE SEQUENCE</scope>
    <source>
        <strain evidence="3">MF-1</strain>
    </source>
</reference>
<feature type="compositionally biased region" description="Low complexity" evidence="1">
    <location>
        <begin position="347"/>
        <end position="373"/>
    </location>
</feature>
<organism evidence="3 4">
    <name type="scientific">Austropuccinia psidii MF-1</name>
    <dbReference type="NCBI Taxonomy" id="1389203"/>
    <lineage>
        <taxon>Eukaryota</taxon>
        <taxon>Fungi</taxon>
        <taxon>Dikarya</taxon>
        <taxon>Basidiomycota</taxon>
        <taxon>Pucciniomycotina</taxon>
        <taxon>Pucciniomycetes</taxon>
        <taxon>Pucciniales</taxon>
        <taxon>Sphaerophragmiaceae</taxon>
        <taxon>Austropuccinia</taxon>
    </lineage>
</organism>
<gene>
    <name evidence="3" type="ORF">O181_073012</name>
</gene>
<feature type="region of interest" description="Disordered" evidence="1">
    <location>
        <begin position="280"/>
        <end position="311"/>
    </location>
</feature>
<evidence type="ECO:0000259" key="2">
    <source>
        <dbReference type="PROSITE" id="PS50105"/>
    </source>
</evidence>
<evidence type="ECO:0000256" key="1">
    <source>
        <dbReference type="SAM" id="MobiDB-lite"/>
    </source>
</evidence>
<protein>
    <recommendedName>
        <fullName evidence="2">SAM domain-containing protein</fullName>
    </recommendedName>
</protein>
<evidence type="ECO:0000313" key="3">
    <source>
        <dbReference type="EMBL" id="MBW0533297.1"/>
    </source>
</evidence>
<accession>A0A9Q3FAF5</accession>
<dbReference type="SMART" id="SM00454">
    <property type="entry name" value="SAM"/>
    <property type="match status" value="1"/>
</dbReference>
<feature type="non-terminal residue" evidence="3">
    <location>
        <position position="1"/>
    </location>
</feature>
<feature type="domain" description="SAM" evidence="2">
    <location>
        <begin position="73"/>
        <end position="136"/>
    </location>
</feature>
<dbReference type="Gene3D" id="1.10.150.50">
    <property type="entry name" value="Transcription Factor, Ets-1"/>
    <property type="match status" value="1"/>
</dbReference>
<proteinExistence type="predicted"/>
<dbReference type="OrthoDB" id="8883818at2759"/>
<dbReference type="EMBL" id="AVOT02038419">
    <property type="protein sequence ID" value="MBW0533297.1"/>
    <property type="molecule type" value="Genomic_DNA"/>
</dbReference>
<dbReference type="Pfam" id="PF07647">
    <property type="entry name" value="SAM_2"/>
    <property type="match status" value="1"/>
</dbReference>